<evidence type="ECO:0000313" key="2">
    <source>
        <dbReference type="Proteomes" id="UP000824890"/>
    </source>
</evidence>
<proteinExistence type="predicted"/>
<comment type="caution">
    <text evidence="1">The sequence shown here is derived from an EMBL/GenBank/DDBJ whole genome shotgun (WGS) entry which is preliminary data.</text>
</comment>
<dbReference type="EMBL" id="JAGKQM010000001">
    <property type="protein sequence ID" value="KAH0944059.1"/>
    <property type="molecule type" value="Genomic_DNA"/>
</dbReference>
<reference evidence="1 2" key="1">
    <citation type="submission" date="2021-05" db="EMBL/GenBank/DDBJ databases">
        <title>Genome Assembly of Synthetic Allotetraploid Brassica napus Reveals Homoeologous Exchanges between Subgenomes.</title>
        <authorList>
            <person name="Davis J.T."/>
        </authorList>
    </citation>
    <scope>NUCLEOTIDE SEQUENCE [LARGE SCALE GENOMIC DNA]</scope>
    <source>
        <strain evidence="2">cv. Da-Ae</strain>
        <tissue evidence="1">Seedling</tissue>
    </source>
</reference>
<sequence length="67" mass="7984">MVYKESDEFMASHGGNMCHDTQTFLRRVWEDDKEITQVISRTARTTRTKDKQSWKRCYKVSCSYVDV</sequence>
<accession>A0ABQ8EQV7</accession>
<keyword evidence="2" id="KW-1185">Reference proteome</keyword>
<evidence type="ECO:0000313" key="1">
    <source>
        <dbReference type="EMBL" id="KAH0944059.1"/>
    </source>
</evidence>
<name>A0ABQ8EQV7_BRANA</name>
<organism evidence="1 2">
    <name type="scientific">Brassica napus</name>
    <name type="common">Rape</name>
    <dbReference type="NCBI Taxonomy" id="3708"/>
    <lineage>
        <taxon>Eukaryota</taxon>
        <taxon>Viridiplantae</taxon>
        <taxon>Streptophyta</taxon>
        <taxon>Embryophyta</taxon>
        <taxon>Tracheophyta</taxon>
        <taxon>Spermatophyta</taxon>
        <taxon>Magnoliopsida</taxon>
        <taxon>eudicotyledons</taxon>
        <taxon>Gunneridae</taxon>
        <taxon>Pentapetalae</taxon>
        <taxon>rosids</taxon>
        <taxon>malvids</taxon>
        <taxon>Brassicales</taxon>
        <taxon>Brassicaceae</taxon>
        <taxon>Brassiceae</taxon>
        <taxon>Brassica</taxon>
    </lineage>
</organism>
<protein>
    <submittedName>
        <fullName evidence="1">Uncharacterized protein</fullName>
    </submittedName>
</protein>
<dbReference type="Proteomes" id="UP000824890">
    <property type="component" value="Unassembled WGS sequence"/>
</dbReference>
<gene>
    <name evidence="1" type="ORF">HID58_003696</name>
</gene>